<dbReference type="Proteomes" id="UP001501231">
    <property type="component" value="Unassembled WGS sequence"/>
</dbReference>
<name>A0ABN3JK88_9ACTN</name>
<accession>A0ABN3JK88</accession>
<dbReference type="EMBL" id="BAAARW010000020">
    <property type="protein sequence ID" value="GAA2432630.1"/>
    <property type="molecule type" value="Genomic_DNA"/>
</dbReference>
<organism evidence="2 3">
    <name type="scientific">Actinomadura vinacea</name>
    <dbReference type="NCBI Taxonomy" id="115336"/>
    <lineage>
        <taxon>Bacteria</taxon>
        <taxon>Bacillati</taxon>
        <taxon>Actinomycetota</taxon>
        <taxon>Actinomycetes</taxon>
        <taxon>Streptosporangiales</taxon>
        <taxon>Thermomonosporaceae</taxon>
        <taxon>Actinomadura</taxon>
    </lineage>
</organism>
<gene>
    <name evidence="2" type="ORF">GCM10010191_53330</name>
</gene>
<protein>
    <submittedName>
        <fullName evidence="2">Uncharacterized protein</fullName>
    </submittedName>
</protein>
<evidence type="ECO:0000313" key="2">
    <source>
        <dbReference type="EMBL" id="GAA2432630.1"/>
    </source>
</evidence>
<sequence>MGRMRLRLANGVVAAPGTAAWIPVPRHGAVRLEDEDEAAPGAAIALGPAEADGEDVRKAVAELERLVRDGGSVAAGAGVDLGGGFRSARLDGARGDQRDAVLAALKVLGVAGSGRLGDRAGFLVALFGPAVTKRVGAAAARAIEEGRWSALHLAAAASDVLGPEQLERVLALEAPGGADLIAGGRPSVLAADLRRVLEPVPGPRRLELLLDLWDRVSAHHARLARRARLLSTQGRQDRLDDLRKRRAHFEDEVLLKTLRRALGKHEPSLAEAARWQPEGHYWFGVLLRVLEDALSATALLRTAVAVADHGTREGLARSEPILRATANMVARSDREWPGWKEPKSPGLPARPGAYVCQIVQKLDAPRKPEDEDKFAAYFRQRLARARDYGRLSVETIGAVLRGDLNVPEGQLHSWADEPLGEWREQVDRSPARPLADWNEVPGYGQAILGRRELPATRLADPEKGGEEEVGDLLWFADLADALAALYGHDAAKVRPELEAPWLDTDPVPDEADPLAPRYDSVARAVSGAAQLAALGGGNAPRRGARTWEAFAADLLADAEISEALGGEFAVPPALTALDGTVVPGTGGARIRLARSARMLAEWSNYMGNCIAGPAYVHDALAGRCGLVALHGEDGRILVNMELSPLWMRARGWHITEIAARFNEDPDPDLERVLRGWVAKIPASVPDPPLPEEAEPVRPVRRSPRPRLLQDAGPALAGPAERAWTDEFTSRAARVLAALSNDDAPFATLTRLRRLGSGPLANTCRNALASGADLADLWELTGIRPMDTALRALDPALRDRFGQLELLTGPGPLPASLRKLARDPRVAPAYSMGLVGLRMRAAIGRLVLDGDPAVLRSATRRTTVPMLCALTVHVTCGAPAIDLAPVTPPKTTTVPGFPPSTLDDEDGPWQQALPDARELGADTGVFWDRVAEHGLRVPATWLNAGGWQSLWSRAHA</sequence>
<proteinExistence type="predicted"/>
<feature type="region of interest" description="Disordered" evidence="1">
    <location>
        <begin position="685"/>
        <end position="712"/>
    </location>
</feature>
<reference evidence="2 3" key="1">
    <citation type="journal article" date="2019" name="Int. J. Syst. Evol. Microbiol.">
        <title>The Global Catalogue of Microorganisms (GCM) 10K type strain sequencing project: providing services to taxonomists for standard genome sequencing and annotation.</title>
        <authorList>
            <consortium name="The Broad Institute Genomics Platform"/>
            <consortium name="The Broad Institute Genome Sequencing Center for Infectious Disease"/>
            <person name="Wu L."/>
            <person name="Ma J."/>
        </authorList>
    </citation>
    <scope>NUCLEOTIDE SEQUENCE [LARGE SCALE GENOMIC DNA]</scope>
    <source>
        <strain evidence="2 3">JCM 3325</strain>
    </source>
</reference>
<evidence type="ECO:0000313" key="3">
    <source>
        <dbReference type="Proteomes" id="UP001501231"/>
    </source>
</evidence>
<keyword evidence="3" id="KW-1185">Reference proteome</keyword>
<comment type="caution">
    <text evidence="2">The sequence shown here is derived from an EMBL/GenBank/DDBJ whole genome shotgun (WGS) entry which is preliminary data.</text>
</comment>
<evidence type="ECO:0000256" key="1">
    <source>
        <dbReference type="SAM" id="MobiDB-lite"/>
    </source>
</evidence>